<dbReference type="InterPro" id="IPR045241">
    <property type="entry name" value="Prp46/PLRG1-like"/>
</dbReference>
<dbReference type="GO" id="GO:0071011">
    <property type="term" value="C:precatalytic spliceosome"/>
    <property type="evidence" value="ECO:0007669"/>
    <property type="project" value="TreeGrafter"/>
</dbReference>
<dbReference type="Gene3D" id="2.130.10.10">
    <property type="entry name" value="YVTN repeat-like/Quinoprotein amine dehydrogenase"/>
    <property type="match status" value="1"/>
</dbReference>
<dbReference type="PRINTS" id="PR00320">
    <property type="entry name" value="GPROTEINBRPT"/>
</dbReference>
<feature type="repeat" description="WD" evidence="7">
    <location>
        <begin position="298"/>
        <end position="339"/>
    </location>
</feature>
<organism evidence="8 9">
    <name type="scientific">Salmo trutta</name>
    <name type="common">Brown trout</name>
    <dbReference type="NCBI Taxonomy" id="8032"/>
    <lineage>
        <taxon>Eukaryota</taxon>
        <taxon>Metazoa</taxon>
        <taxon>Chordata</taxon>
        <taxon>Craniata</taxon>
        <taxon>Vertebrata</taxon>
        <taxon>Euteleostomi</taxon>
        <taxon>Actinopterygii</taxon>
        <taxon>Neopterygii</taxon>
        <taxon>Teleostei</taxon>
        <taxon>Protacanthopterygii</taxon>
        <taxon>Salmoniformes</taxon>
        <taxon>Salmonidae</taxon>
        <taxon>Salmoninae</taxon>
        <taxon>Salmo</taxon>
    </lineage>
</organism>
<dbReference type="OMA" id="ERMPSRW"/>
<evidence type="ECO:0000256" key="4">
    <source>
        <dbReference type="ARBA" id="ARBA00046238"/>
    </source>
</evidence>
<dbReference type="AlphaFoldDB" id="A0A674E1P9"/>
<dbReference type="GO" id="GO:0000398">
    <property type="term" value="P:mRNA splicing, via spliceosome"/>
    <property type="evidence" value="ECO:0007669"/>
    <property type="project" value="InterPro"/>
</dbReference>
<dbReference type="PANTHER" id="PTHR19923:SF0">
    <property type="entry name" value="PLEIOTROPIC REGULATOR 1"/>
    <property type="match status" value="1"/>
</dbReference>
<keyword evidence="2" id="KW-0677">Repeat</keyword>
<evidence type="ECO:0000256" key="3">
    <source>
        <dbReference type="ARBA" id="ARBA00025726"/>
    </source>
</evidence>
<sequence>MTNIAVVESNISVYFIFQDVQKHSVHTLVFRSLKRTHDMFVADHAKPVSLDETSHKVKMAAKLRADYSAVLHMPVLKEGKDRPLGSNMHGNQNYAQPGKNAITSTSIIDKSLLISWATNESKTSQVFLIYNPLVFQSLLEGGGTKNSSLVARKAPTMPKPQWHAPWKLFRVISGHLGWVRSIAVEPGNQWFVTGAGDRTIKIWDLASGKLKLSLTGHISTVRGVAVSTRSPYLFSCGEDKQVKCWDLEYNKVIRHYHGHLSAVYDLDLHPTIDVLVTCSRDATARVWDIRSKANVHTLSGHTNTVATVRCQAAEPQIITGSHDSTIRLWDLIAGKTRATLTNHKKSVRALALHPRQYTLASGSADNIKQWTFPDGNFIQNLSGHNAIINAMAVNSDGVLVSGADNGTIHLWDWRTGYNFQRIHAAVQPGSLDSESGIFACMFDHSESRLITAEADKTIKVYKEDDTATEESHPINWKPEILKRKRF</sequence>
<comment type="function">
    <text evidence="4">Involved in pre-mRNA splicing as component of the spliceosome. Component of the PRP19-CDC5L complex that forms an integral part of the spliceosome and is required for activating pre-mRNA splicing. As a component of the minor spliceosome, involved in the splicing of U12-type introns in pre-mRNAs.</text>
</comment>
<dbReference type="InterPro" id="IPR036322">
    <property type="entry name" value="WD40_repeat_dom_sf"/>
</dbReference>
<evidence type="ECO:0000256" key="1">
    <source>
        <dbReference type="ARBA" id="ARBA00022574"/>
    </source>
</evidence>
<dbReference type="SMART" id="SM00320">
    <property type="entry name" value="WD40"/>
    <property type="match status" value="7"/>
</dbReference>
<keyword evidence="9" id="KW-1185">Reference proteome</keyword>
<dbReference type="GeneTree" id="ENSGT00940000155316"/>
<comment type="subunit">
    <text evidence="5">Identified in the spliceosome C complex. Component of the PRP19-CDC5L splicing complex composed of a core complex comprising a homotetramer of PRPF19, CDC5L, PLRG1 and BCAS2, and at least three less stably associated proteins CTNNBL1, CWC15 and HSPA8. Interacts (via its WD40 repeat domain) directly with CDC5L (via its C-terminal); the interaction is required for mRNA splicing but not for spliceosome assembly. Component of the minor spliceosome, which splices U12-type introns. Within this complex, interacts with CRIPT. Also interacts directly in the complex with BCAS2 and PRPF19. Interacts with USB1.</text>
</comment>
<dbReference type="InterPro" id="IPR019775">
    <property type="entry name" value="WD40_repeat_CS"/>
</dbReference>
<dbReference type="PROSITE" id="PS50294">
    <property type="entry name" value="WD_REPEATS_REGION"/>
    <property type="match status" value="5"/>
</dbReference>
<name>A0A674E1P9_SALTR</name>
<accession>A0A674E1P9</accession>
<dbReference type="InterPro" id="IPR001680">
    <property type="entry name" value="WD40_rpt"/>
</dbReference>
<dbReference type="Pfam" id="PF00400">
    <property type="entry name" value="WD40"/>
    <property type="match status" value="6"/>
</dbReference>
<dbReference type="CDD" id="cd00200">
    <property type="entry name" value="WD40"/>
    <property type="match status" value="1"/>
</dbReference>
<evidence type="ECO:0000256" key="5">
    <source>
        <dbReference type="ARBA" id="ARBA00062641"/>
    </source>
</evidence>
<dbReference type="PANTHER" id="PTHR19923">
    <property type="entry name" value="WD40 REPEAT PROTEINPRL1/PRL2-RELATED"/>
    <property type="match status" value="1"/>
</dbReference>
<reference evidence="8" key="1">
    <citation type="submission" date="2025-08" db="UniProtKB">
        <authorList>
            <consortium name="Ensembl"/>
        </authorList>
    </citation>
    <scope>IDENTIFICATION</scope>
</reference>
<dbReference type="Ensembl" id="ENSSTUT00000109630.1">
    <property type="protein sequence ID" value="ENSSTUP00000102217.1"/>
    <property type="gene ID" value="ENSSTUG00000045513.1"/>
</dbReference>
<gene>
    <name evidence="8" type="primary">PLRG1</name>
    <name evidence="8" type="synonym">LOC115191891</name>
</gene>
<dbReference type="SUPFAM" id="SSF50978">
    <property type="entry name" value="WD40 repeat-like"/>
    <property type="match status" value="1"/>
</dbReference>
<evidence type="ECO:0000256" key="2">
    <source>
        <dbReference type="ARBA" id="ARBA00022737"/>
    </source>
</evidence>
<reference evidence="8" key="2">
    <citation type="submission" date="2025-09" db="UniProtKB">
        <authorList>
            <consortium name="Ensembl"/>
        </authorList>
    </citation>
    <scope>IDENTIFICATION</scope>
</reference>
<evidence type="ECO:0000313" key="8">
    <source>
        <dbReference type="Ensembl" id="ENSSTUP00000102217.1"/>
    </source>
</evidence>
<feature type="repeat" description="WD" evidence="7">
    <location>
        <begin position="381"/>
        <end position="421"/>
    </location>
</feature>
<evidence type="ECO:0000313" key="9">
    <source>
        <dbReference type="Proteomes" id="UP000472277"/>
    </source>
</evidence>
<dbReference type="GO" id="GO:0000974">
    <property type="term" value="C:Prp19 complex"/>
    <property type="evidence" value="ECO:0007669"/>
    <property type="project" value="TreeGrafter"/>
</dbReference>
<keyword evidence="1 7" id="KW-0853">WD repeat</keyword>
<evidence type="ECO:0000256" key="7">
    <source>
        <dbReference type="PROSITE-ProRule" id="PRU00221"/>
    </source>
</evidence>
<dbReference type="PROSITE" id="PS00678">
    <property type="entry name" value="WD_REPEATS_1"/>
    <property type="match status" value="2"/>
</dbReference>
<protein>
    <recommendedName>
        <fullName evidence="6">Pleiotropic regulator 1</fullName>
    </recommendedName>
</protein>
<feature type="repeat" description="WD" evidence="7">
    <location>
        <begin position="256"/>
        <end position="297"/>
    </location>
</feature>
<dbReference type="FunFam" id="2.130.10.10:FF:000012">
    <property type="entry name" value="Putative pleiotropic regulator 1"/>
    <property type="match status" value="1"/>
</dbReference>
<proteinExistence type="inferred from homology"/>
<dbReference type="InterPro" id="IPR015943">
    <property type="entry name" value="WD40/YVTN_repeat-like_dom_sf"/>
</dbReference>
<feature type="repeat" description="WD" evidence="7">
    <location>
        <begin position="214"/>
        <end position="255"/>
    </location>
</feature>
<dbReference type="Proteomes" id="UP000472277">
    <property type="component" value="Chromosome 4"/>
</dbReference>
<dbReference type="PROSITE" id="PS50082">
    <property type="entry name" value="WD_REPEATS_2"/>
    <property type="match status" value="5"/>
</dbReference>
<comment type="similarity">
    <text evidence="3">Belongs to the WD repeat PRL1/PRL2 family.</text>
</comment>
<evidence type="ECO:0000256" key="6">
    <source>
        <dbReference type="ARBA" id="ARBA00073631"/>
    </source>
</evidence>
<feature type="repeat" description="WD" evidence="7">
    <location>
        <begin position="172"/>
        <end position="213"/>
    </location>
</feature>
<dbReference type="GO" id="GO:0071013">
    <property type="term" value="C:catalytic step 2 spliceosome"/>
    <property type="evidence" value="ECO:0007669"/>
    <property type="project" value="TreeGrafter"/>
</dbReference>
<dbReference type="InterPro" id="IPR020472">
    <property type="entry name" value="WD40_PAC1"/>
</dbReference>